<proteinExistence type="predicted"/>
<dbReference type="EMBL" id="OA883625">
    <property type="protein sequence ID" value="CAD7279324.1"/>
    <property type="molecule type" value="Genomic_DNA"/>
</dbReference>
<sequence length="141" mass="16109">MRHIPNTHFPCPHHGMEPLEHQVNLPSPSVETSGGVLGNLGVGLTLGTMSGLFVFFGVWLYSKYQDYQYWNWYYRTVLTSNACAYDDWDHVTKHGIGNWFENMVLPPMTNPALYSTIFPSSQQYQQTTRADDVEANIEPVH</sequence>
<feature type="transmembrane region" description="Helical" evidence="1">
    <location>
        <begin position="36"/>
        <end position="61"/>
    </location>
</feature>
<name>A0A7R9BSF3_9CRUS</name>
<evidence type="ECO:0000313" key="2">
    <source>
        <dbReference type="EMBL" id="CAD7279324.1"/>
    </source>
</evidence>
<keyword evidence="1" id="KW-0472">Membrane</keyword>
<protein>
    <submittedName>
        <fullName evidence="2">Uncharacterized protein</fullName>
    </submittedName>
</protein>
<evidence type="ECO:0000313" key="3">
    <source>
        <dbReference type="Proteomes" id="UP000678499"/>
    </source>
</evidence>
<keyword evidence="1" id="KW-0812">Transmembrane</keyword>
<reference evidence="2" key="1">
    <citation type="submission" date="2020-11" db="EMBL/GenBank/DDBJ databases">
        <authorList>
            <person name="Tran Van P."/>
        </authorList>
    </citation>
    <scope>NUCLEOTIDE SEQUENCE</scope>
</reference>
<accession>A0A7R9BSF3</accession>
<dbReference type="AlphaFoldDB" id="A0A7R9BSF3"/>
<organism evidence="2">
    <name type="scientific">Notodromas monacha</name>
    <dbReference type="NCBI Taxonomy" id="399045"/>
    <lineage>
        <taxon>Eukaryota</taxon>
        <taxon>Metazoa</taxon>
        <taxon>Ecdysozoa</taxon>
        <taxon>Arthropoda</taxon>
        <taxon>Crustacea</taxon>
        <taxon>Oligostraca</taxon>
        <taxon>Ostracoda</taxon>
        <taxon>Podocopa</taxon>
        <taxon>Podocopida</taxon>
        <taxon>Cypridocopina</taxon>
        <taxon>Cypridoidea</taxon>
        <taxon>Cyprididae</taxon>
        <taxon>Notodromas</taxon>
    </lineage>
</organism>
<keyword evidence="3" id="KW-1185">Reference proteome</keyword>
<evidence type="ECO:0000256" key="1">
    <source>
        <dbReference type="SAM" id="Phobius"/>
    </source>
</evidence>
<dbReference type="Proteomes" id="UP000678499">
    <property type="component" value="Unassembled WGS sequence"/>
</dbReference>
<dbReference type="EMBL" id="CAJPEX010001588">
    <property type="protein sequence ID" value="CAG0919476.1"/>
    <property type="molecule type" value="Genomic_DNA"/>
</dbReference>
<keyword evidence="1" id="KW-1133">Transmembrane helix</keyword>
<gene>
    <name evidence="2" type="ORF">NMOB1V02_LOCUS7000</name>
</gene>